<gene>
    <name evidence="1" type="ORF">ACFOSS_05130</name>
</gene>
<dbReference type="Pfam" id="PF11185">
    <property type="entry name" value="DUF2971"/>
    <property type="match status" value="1"/>
</dbReference>
<dbReference type="EMBL" id="JBHSAF010000003">
    <property type="protein sequence ID" value="MFC3912848.1"/>
    <property type="molecule type" value="Genomic_DNA"/>
</dbReference>
<organism evidence="1 2">
    <name type="scientific">Pseudaeromonas sharmana</name>
    <dbReference type="NCBI Taxonomy" id="328412"/>
    <lineage>
        <taxon>Bacteria</taxon>
        <taxon>Pseudomonadati</taxon>
        <taxon>Pseudomonadota</taxon>
        <taxon>Gammaproteobacteria</taxon>
        <taxon>Aeromonadales</taxon>
        <taxon>Aeromonadaceae</taxon>
        <taxon>Pseudaeromonas</taxon>
    </lineage>
</organism>
<accession>A0ABV8CLB2</accession>
<sequence length="245" mass="28292">MRQNPNRTLTRYISLTKLLAFLEHGLFIPKATLFDDELEGVLYYFGEKKPTNHIISRESIRSCMDWIYISCWHLDETESHAMWKIYGASSESVAIQTTEADFKYAYFSLKSNMHTYFDSVRYKNPTQDNIKELDSIFVLNNINTPTYENTATYAALLSFMKHSGFSFENEARLIAIDPNANSTSKNNSNGISISNIESQQMIKKILIHPYAPVWFEKLVIDILCNRYKLDIPVHRSVLVEDSASM</sequence>
<name>A0ABV8CLB2_9GAMM</name>
<reference evidence="2" key="1">
    <citation type="journal article" date="2019" name="Int. J. Syst. Evol. Microbiol.">
        <title>The Global Catalogue of Microorganisms (GCM) 10K type strain sequencing project: providing services to taxonomists for standard genome sequencing and annotation.</title>
        <authorList>
            <consortium name="The Broad Institute Genomics Platform"/>
            <consortium name="The Broad Institute Genome Sequencing Center for Infectious Disease"/>
            <person name="Wu L."/>
            <person name="Ma J."/>
        </authorList>
    </citation>
    <scope>NUCLEOTIDE SEQUENCE [LARGE SCALE GENOMIC DNA]</scope>
    <source>
        <strain evidence="2">CCUG 54939</strain>
    </source>
</reference>
<dbReference type="RefSeq" id="WP_377151047.1">
    <property type="nucleotide sequence ID" value="NZ_JBHSAF010000003.1"/>
</dbReference>
<evidence type="ECO:0000313" key="2">
    <source>
        <dbReference type="Proteomes" id="UP001595692"/>
    </source>
</evidence>
<dbReference type="Proteomes" id="UP001595692">
    <property type="component" value="Unassembled WGS sequence"/>
</dbReference>
<evidence type="ECO:0000313" key="1">
    <source>
        <dbReference type="EMBL" id="MFC3912848.1"/>
    </source>
</evidence>
<proteinExistence type="predicted"/>
<comment type="caution">
    <text evidence="1">The sequence shown here is derived from an EMBL/GenBank/DDBJ whole genome shotgun (WGS) entry which is preliminary data.</text>
</comment>
<protein>
    <submittedName>
        <fullName evidence="1">DUF2971 domain-containing protein</fullName>
    </submittedName>
</protein>
<dbReference type="InterPro" id="IPR021352">
    <property type="entry name" value="DUF2971"/>
</dbReference>
<keyword evidence="2" id="KW-1185">Reference proteome</keyword>